<comment type="caution">
    <text evidence="2">The sequence shown here is derived from an EMBL/GenBank/DDBJ whole genome shotgun (WGS) entry which is preliminary data.</text>
</comment>
<keyword evidence="1" id="KW-1133">Transmembrane helix</keyword>
<evidence type="ECO:0008006" key="4">
    <source>
        <dbReference type="Google" id="ProtNLM"/>
    </source>
</evidence>
<evidence type="ECO:0000313" key="3">
    <source>
        <dbReference type="Proteomes" id="UP000543579"/>
    </source>
</evidence>
<accession>A0A7W5GGT6</accession>
<feature type="transmembrane region" description="Helical" evidence="1">
    <location>
        <begin position="229"/>
        <end position="248"/>
    </location>
</feature>
<keyword evidence="1" id="KW-0812">Transmembrane</keyword>
<feature type="transmembrane region" description="Helical" evidence="1">
    <location>
        <begin position="13"/>
        <end position="31"/>
    </location>
</feature>
<dbReference type="InterPro" id="IPR036890">
    <property type="entry name" value="HATPase_C_sf"/>
</dbReference>
<dbReference type="Proteomes" id="UP000543579">
    <property type="component" value="Unassembled WGS sequence"/>
</dbReference>
<dbReference type="RefSeq" id="WP_183420534.1">
    <property type="nucleotide sequence ID" value="NZ_JACHXY010000003.1"/>
</dbReference>
<evidence type="ECO:0000313" key="2">
    <source>
        <dbReference type="EMBL" id="MBB3159145.1"/>
    </source>
</evidence>
<feature type="transmembrane region" description="Helical" evidence="1">
    <location>
        <begin position="43"/>
        <end position="63"/>
    </location>
</feature>
<dbReference type="AlphaFoldDB" id="A0A7W5GGT6"/>
<dbReference type="EMBL" id="JACHXY010000003">
    <property type="protein sequence ID" value="MBB3159145.1"/>
    <property type="molecule type" value="Genomic_DNA"/>
</dbReference>
<feature type="transmembrane region" description="Helical" evidence="1">
    <location>
        <begin position="254"/>
        <end position="274"/>
    </location>
</feature>
<protein>
    <recommendedName>
        <fullName evidence="4">Signal transduction histidine kinase</fullName>
    </recommendedName>
</protein>
<organism evidence="2 3">
    <name type="scientific">Microbacterium proteolyticum</name>
    <dbReference type="NCBI Taxonomy" id="1572644"/>
    <lineage>
        <taxon>Bacteria</taxon>
        <taxon>Bacillati</taxon>
        <taxon>Actinomycetota</taxon>
        <taxon>Actinomycetes</taxon>
        <taxon>Micrococcales</taxon>
        <taxon>Microbacteriaceae</taxon>
        <taxon>Microbacterium</taxon>
    </lineage>
</organism>
<name>A0A7W5GGT6_9MICO</name>
<sequence length="561" mass="58551">MTGLVAVCASGRFVSRYTFATILVVSVVVLAPTPDPMHPGLRILIAATTASLFGCEWGAVALAERAIRRRAVRGAVVLATLAVSSLTRPTVQDAVSVALGAPVPPPGAELLRAATNLVVWTLALGGTALLVDAARTTRQTNTLLRTVLAQLQSSAVRARRFTVEARAATMRATALIREPFEATSEGARLRAATLRTAAHELHSLADRSAASSERLEVVDSPSARALFRLPPVGALTAFYVVAVLPYALRTVDPVALPFGIAVTLVCGLAAELAPRRARWRRSVRRRLRVFVVSIVAAGVVLGVIAGLQGVPWPVAALPVIVFPALGMAAARWRGGEHALAVERRRLSAAITARTRADDRDTRSSRAGLRAAADILHRDAQGALVLFALRCPEPSPADRAELSDVLEHLACAVVTASEAPVTGADSRALDALVATWALAMRVEVAIDGDARLLLDADPALADDTIDIVAEGLLNAAKHARHRAAIVTVRVCATGAGPRLRVEVRSPGAAAAPAALRAGSRIALRGARLVAEPDTTVLIADLPPGPGIVVSTEHRSGAAVDPA</sequence>
<reference evidence="2 3" key="1">
    <citation type="submission" date="2020-08" db="EMBL/GenBank/DDBJ databases">
        <title>Genomic Encyclopedia of Type Strains, Phase III (KMG-III): the genomes of soil and plant-associated and newly described type strains.</title>
        <authorList>
            <person name="Whitman W."/>
        </authorList>
    </citation>
    <scope>NUCLEOTIDE SEQUENCE [LARGE SCALE GENOMIC DNA]</scope>
    <source>
        <strain evidence="2 3">CECT 8356</strain>
    </source>
</reference>
<gene>
    <name evidence="2" type="ORF">FHS07_002863</name>
</gene>
<feature type="transmembrane region" description="Helical" evidence="1">
    <location>
        <begin position="286"/>
        <end position="306"/>
    </location>
</feature>
<dbReference type="Gene3D" id="3.30.565.10">
    <property type="entry name" value="Histidine kinase-like ATPase, C-terminal domain"/>
    <property type="match status" value="1"/>
</dbReference>
<keyword evidence="1" id="KW-0472">Membrane</keyword>
<evidence type="ECO:0000256" key="1">
    <source>
        <dbReference type="SAM" id="Phobius"/>
    </source>
</evidence>
<proteinExistence type="predicted"/>